<reference evidence="1 2" key="1">
    <citation type="submission" date="2024-05" db="EMBL/GenBank/DDBJ databases">
        <title>Genome sequencing and assembly of Indian major carp, Cirrhinus mrigala (Hamilton, 1822).</title>
        <authorList>
            <person name="Mohindra V."/>
            <person name="Chowdhury L.M."/>
            <person name="Lal K."/>
            <person name="Jena J.K."/>
        </authorList>
    </citation>
    <scope>NUCLEOTIDE SEQUENCE [LARGE SCALE GENOMIC DNA]</scope>
    <source>
        <strain evidence="1">CM1030</strain>
        <tissue evidence="1">Blood</tissue>
    </source>
</reference>
<protein>
    <submittedName>
        <fullName evidence="1">Uncharacterized protein</fullName>
    </submittedName>
</protein>
<keyword evidence="2" id="KW-1185">Reference proteome</keyword>
<dbReference type="Gene3D" id="4.10.95.10">
    <property type="entry name" value="Cytochrome c oxidase, subunit VIa"/>
    <property type="match status" value="1"/>
</dbReference>
<name>A0ABD0QK79_CIRMR</name>
<sequence>AVCMLNTYLRVQQHSHEQPEFVPYTHLRIRSKVKTVTLYTKNTFEESTG</sequence>
<dbReference type="SUPFAM" id="SSF81411">
    <property type="entry name" value="Mitochondrial cytochrome c oxidase subunit VIa"/>
    <property type="match status" value="1"/>
</dbReference>
<dbReference type="AlphaFoldDB" id="A0ABD0QK79"/>
<feature type="non-terminal residue" evidence="1">
    <location>
        <position position="1"/>
    </location>
</feature>
<dbReference type="InterPro" id="IPR036418">
    <property type="entry name" value="Cyt_c_oxidase_su6a_sf"/>
</dbReference>
<gene>
    <name evidence="1" type="ORF">M9458_018300</name>
</gene>
<dbReference type="EMBL" id="JAMKFB020000008">
    <property type="protein sequence ID" value="KAL0186630.1"/>
    <property type="molecule type" value="Genomic_DNA"/>
</dbReference>
<accession>A0ABD0QK79</accession>
<organism evidence="1 2">
    <name type="scientific">Cirrhinus mrigala</name>
    <name type="common">Mrigala</name>
    <dbReference type="NCBI Taxonomy" id="683832"/>
    <lineage>
        <taxon>Eukaryota</taxon>
        <taxon>Metazoa</taxon>
        <taxon>Chordata</taxon>
        <taxon>Craniata</taxon>
        <taxon>Vertebrata</taxon>
        <taxon>Euteleostomi</taxon>
        <taxon>Actinopterygii</taxon>
        <taxon>Neopterygii</taxon>
        <taxon>Teleostei</taxon>
        <taxon>Ostariophysi</taxon>
        <taxon>Cypriniformes</taxon>
        <taxon>Cyprinidae</taxon>
        <taxon>Labeoninae</taxon>
        <taxon>Labeonini</taxon>
        <taxon>Cirrhinus</taxon>
    </lineage>
</organism>
<evidence type="ECO:0000313" key="2">
    <source>
        <dbReference type="Proteomes" id="UP001529510"/>
    </source>
</evidence>
<proteinExistence type="predicted"/>
<evidence type="ECO:0000313" key="1">
    <source>
        <dbReference type="EMBL" id="KAL0186630.1"/>
    </source>
</evidence>
<comment type="caution">
    <text evidence="1">The sequence shown here is derived from an EMBL/GenBank/DDBJ whole genome shotgun (WGS) entry which is preliminary data.</text>
</comment>
<dbReference type="Proteomes" id="UP001529510">
    <property type="component" value="Unassembled WGS sequence"/>
</dbReference>